<dbReference type="EMBL" id="CP039690">
    <property type="protein sequence ID" value="QCI64099.1"/>
    <property type="molecule type" value="Genomic_DNA"/>
</dbReference>
<dbReference type="GO" id="GO:0006508">
    <property type="term" value="P:proteolysis"/>
    <property type="evidence" value="ECO:0007669"/>
    <property type="project" value="InterPro"/>
</dbReference>
<dbReference type="InterPro" id="IPR011600">
    <property type="entry name" value="Pept_C14_caspase"/>
</dbReference>
<feature type="region of interest" description="Disordered" evidence="2">
    <location>
        <begin position="724"/>
        <end position="746"/>
    </location>
</feature>
<feature type="region of interest" description="Disordered" evidence="2">
    <location>
        <begin position="362"/>
        <end position="388"/>
    </location>
</feature>
<dbReference type="InterPro" id="IPR015917">
    <property type="entry name" value="Pept_C14A"/>
</dbReference>
<dbReference type="PROSITE" id="PS50208">
    <property type="entry name" value="CASPASE_P20"/>
    <property type="match status" value="1"/>
</dbReference>
<gene>
    <name evidence="4" type="ORF">E8M01_07480</name>
</gene>
<accession>A0A4D7AT26</accession>
<evidence type="ECO:0000313" key="5">
    <source>
        <dbReference type="Proteomes" id="UP000298781"/>
    </source>
</evidence>
<comment type="similarity">
    <text evidence="1">Belongs to the peptidase C14A family.</text>
</comment>
<protein>
    <submittedName>
        <fullName evidence="4">Caspase family protein</fullName>
    </submittedName>
</protein>
<evidence type="ECO:0000256" key="2">
    <source>
        <dbReference type="SAM" id="MobiDB-lite"/>
    </source>
</evidence>
<dbReference type="Proteomes" id="UP000298781">
    <property type="component" value="Chromosome"/>
</dbReference>
<dbReference type="PANTHER" id="PTHR22576">
    <property type="entry name" value="MUCOSA ASSOCIATED LYMPHOID TISSUE LYMPHOMA TRANSLOCATION PROTEIN 1/PARACASPASE"/>
    <property type="match status" value="1"/>
</dbReference>
<dbReference type="InterPro" id="IPR029030">
    <property type="entry name" value="Caspase-like_dom_sf"/>
</dbReference>
<dbReference type="PANTHER" id="PTHR22576:SF37">
    <property type="entry name" value="MUCOSA-ASSOCIATED LYMPHOID TISSUE LYMPHOMA TRANSLOCATION PROTEIN 1"/>
    <property type="match status" value="1"/>
</dbReference>
<dbReference type="OrthoDB" id="7957531at2"/>
<sequence>MLQGLATGVGRWPGITPQTRVIKSGSGGFGLAHDIIAAAEADGIGMALGQAGEIGQETGGLLLVERRRRWIAATRIEPAENIGIAHHDGGQTEAAGDRLDRLRLAHQENAAVFDRGFEGRGQPAHDVLKGHVPDPATEHGWVAREHDIDLQGAGGGLGRNAVNGEQTLVPADLEDRRSGGRGRGAFEEAGRAILFDGDLQAAGIVGCVRREFADQRLVGAIEHVLVDDLGGVDELAGEGQNRRFEIERPEGIGRRLRPAGGAADHRHALVDHIGQFAGDIGFAAIVAAQHLGELRGPVVRPPQPGGDFGIGLGQAQELANGEPFQEQIGDSVGHRSSPVRGPISQILRPRERPRARHRNAVQGAAIPAGRHASQGSAGQRRRLSNQDGVPAMRSRRLIVALLAALSLVLSAAHAAAGPRVALAIGVSAYRSSPLPSPVKDATEMARALAGFGFAVTLAKDPNSEEFKAAVDAFIASARGAEAAIVYFSGHGLQVNGEVYMMASDTRADRPETFQRDDFTVNGILDRLQTAGVDFKFVIVDACRGNPFLEANGRTALATANAGRAERRRPATHALVSFSSASGQLSQDWGGSVGLSLYTSSLLEVMRRNDRIEVRDLTQQTRALVEQRVASRGANAQNPWEGSSLVRPVHLARGVAGPVTAFLPGQRQDRASFDRRDGRVAPLERLSTLAPARGRNGDMNVARPLGDGGRGRAWEYNTAVAGEAGGGRAERRSAMSSGGRYGTAEWR</sequence>
<name>A0A4D7AT26_9HYPH</name>
<organism evidence="4 5">
    <name type="scientific">Phreatobacter stygius</name>
    <dbReference type="NCBI Taxonomy" id="1940610"/>
    <lineage>
        <taxon>Bacteria</taxon>
        <taxon>Pseudomonadati</taxon>
        <taxon>Pseudomonadota</taxon>
        <taxon>Alphaproteobacteria</taxon>
        <taxon>Hyphomicrobiales</taxon>
        <taxon>Phreatobacteraceae</taxon>
        <taxon>Phreatobacter</taxon>
    </lineage>
</organism>
<dbReference type="InterPro" id="IPR001309">
    <property type="entry name" value="Pept_C14_p20"/>
</dbReference>
<evidence type="ECO:0000259" key="3">
    <source>
        <dbReference type="PROSITE" id="PS50208"/>
    </source>
</evidence>
<proteinExistence type="inferred from homology"/>
<feature type="domain" description="Caspase family p20" evidence="3">
    <location>
        <begin position="440"/>
        <end position="546"/>
    </location>
</feature>
<dbReference type="InterPro" id="IPR052039">
    <property type="entry name" value="Caspase-related_regulators"/>
</dbReference>
<dbReference type="KEGG" id="pstg:E8M01_07480"/>
<evidence type="ECO:0000256" key="1">
    <source>
        <dbReference type="ARBA" id="ARBA00010134"/>
    </source>
</evidence>
<dbReference type="AlphaFoldDB" id="A0A4D7AT26"/>
<dbReference type="SMART" id="SM00115">
    <property type="entry name" value="CASc"/>
    <property type="match status" value="1"/>
</dbReference>
<dbReference type="SUPFAM" id="SSF52129">
    <property type="entry name" value="Caspase-like"/>
    <property type="match status" value="1"/>
</dbReference>
<dbReference type="GO" id="GO:0004197">
    <property type="term" value="F:cysteine-type endopeptidase activity"/>
    <property type="evidence" value="ECO:0007669"/>
    <property type="project" value="InterPro"/>
</dbReference>
<reference evidence="4 5" key="1">
    <citation type="submission" date="2019-04" db="EMBL/GenBank/DDBJ databases">
        <title>Phreatobacter aquaticus sp. nov.</title>
        <authorList>
            <person name="Choi A."/>
        </authorList>
    </citation>
    <scope>NUCLEOTIDE SEQUENCE [LARGE SCALE GENOMIC DNA]</scope>
    <source>
        <strain evidence="4 5">KCTC 52518</strain>
    </source>
</reference>
<keyword evidence="5" id="KW-1185">Reference proteome</keyword>
<dbReference type="Gene3D" id="3.40.50.1460">
    <property type="match status" value="1"/>
</dbReference>
<evidence type="ECO:0000313" key="4">
    <source>
        <dbReference type="EMBL" id="QCI64099.1"/>
    </source>
</evidence>
<dbReference type="Pfam" id="PF00656">
    <property type="entry name" value="Peptidase_C14"/>
    <property type="match status" value="1"/>
</dbReference>